<dbReference type="GO" id="GO:0009044">
    <property type="term" value="F:xylan 1,4-beta-xylosidase activity"/>
    <property type="evidence" value="ECO:0007669"/>
    <property type="project" value="InterPro"/>
</dbReference>
<dbReference type="Pfam" id="PF00933">
    <property type="entry name" value="Glyco_hydro_3"/>
    <property type="match status" value="1"/>
</dbReference>
<dbReference type="PANTHER" id="PTHR42721:SF3">
    <property type="entry name" value="BETA-D-XYLOSIDASE 5-RELATED"/>
    <property type="match status" value="1"/>
</dbReference>
<dbReference type="InterPro" id="IPR017853">
    <property type="entry name" value="GH"/>
</dbReference>
<dbReference type="FunCoup" id="E1Z5W1">
    <property type="interactions" value="479"/>
</dbReference>
<evidence type="ECO:0000259" key="3">
    <source>
        <dbReference type="Pfam" id="PF00933"/>
    </source>
</evidence>
<dbReference type="InParanoid" id="E1Z5W1"/>
<evidence type="ECO:0000256" key="2">
    <source>
        <dbReference type="ARBA" id="ARBA00022801"/>
    </source>
</evidence>
<comment type="similarity">
    <text evidence="1">Belongs to the glycosyl hydrolase 3 family.</text>
</comment>
<dbReference type="InterPro" id="IPR001764">
    <property type="entry name" value="Glyco_hydro_3_N"/>
</dbReference>
<feature type="domain" description="Glycoside hydrolase family 3 N-terminal" evidence="3">
    <location>
        <begin position="43"/>
        <end position="246"/>
    </location>
</feature>
<dbReference type="OrthoDB" id="509197at2759"/>
<dbReference type="eggNOG" id="ENOG502QQ55">
    <property type="taxonomic scope" value="Eukaryota"/>
</dbReference>
<dbReference type="GeneID" id="17357954"/>
<proteinExistence type="inferred from homology"/>
<feature type="non-terminal residue" evidence="4">
    <location>
        <position position="247"/>
    </location>
</feature>
<dbReference type="RefSeq" id="XP_005850925.1">
    <property type="nucleotide sequence ID" value="XM_005850863.1"/>
</dbReference>
<evidence type="ECO:0000313" key="5">
    <source>
        <dbReference type="Proteomes" id="UP000008141"/>
    </source>
</evidence>
<dbReference type="InterPro" id="IPR036962">
    <property type="entry name" value="Glyco_hydro_3_N_sf"/>
</dbReference>
<protein>
    <recommendedName>
        <fullName evidence="3">Glycoside hydrolase family 3 N-terminal domain-containing protein</fullName>
    </recommendedName>
</protein>
<keyword evidence="2" id="KW-0378">Hydrolase</keyword>
<dbReference type="InterPro" id="IPR044993">
    <property type="entry name" value="BXL"/>
</dbReference>
<dbReference type="KEGG" id="cvr:CHLNCDRAFT_10945"/>
<dbReference type="GO" id="GO:0046556">
    <property type="term" value="F:alpha-L-arabinofuranosidase activity"/>
    <property type="evidence" value="ECO:0007669"/>
    <property type="project" value="TreeGrafter"/>
</dbReference>
<dbReference type="PANTHER" id="PTHR42721">
    <property type="entry name" value="SUGAR HYDROLASE-RELATED"/>
    <property type="match status" value="1"/>
</dbReference>
<name>E1Z5W1_CHLVA</name>
<sequence>PFGDRADRLLRQLTLSEKIGQMSSTAPAVTRAGGEQLIPAFEWWSECLHGAKVDSATEGGATIFPQPIALAASFDRQLVQDVASAIGDELRAKSNAAEQQGLGPRMTHCFGPNINLFRDPRWGRGSETSGEDPALTGALAKAFVRGLQGSHSRYRKAGATCKHCAAYSLEEWEGVSRFEGADVCRDVRDSYLPAFQACAIEAGSASVLCSYNAINSTPACANRWLLQEQLRGRMQFGGFVVSDCGAI</sequence>
<keyword evidence="5" id="KW-1185">Reference proteome</keyword>
<evidence type="ECO:0000313" key="4">
    <source>
        <dbReference type="EMBL" id="EFN58823.1"/>
    </source>
</evidence>
<dbReference type="AlphaFoldDB" id="E1Z5W1"/>
<feature type="non-terminal residue" evidence="4">
    <location>
        <position position="1"/>
    </location>
</feature>
<reference evidence="4 5" key="1">
    <citation type="journal article" date="2010" name="Plant Cell">
        <title>The Chlorella variabilis NC64A genome reveals adaptation to photosymbiosis, coevolution with viruses, and cryptic sex.</title>
        <authorList>
            <person name="Blanc G."/>
            <person name="Duncan G."/>
            <person name="Agarkova I."/>
            <person name="Borodovsky M."/>
            <person name="Gurnon J."/>
            <person name="Kuo A."/>
            <person name="Lindquist E."/>
            <person name="Lucas S."/>
            <person name="Pangilinan J."/>
            <person name="Polle J."/>
            <person name="Salamov A."/>
            <person name="Terry A."/>
            <person name="Yamada T."/>
            <person name="Dunigan D.D."/>
            <person name="Grigoriev I.V."/>
            <person name="Claverie J.M."/>
            <person name="Van Etten J.L."/>
        </authorList>
    </citation>
    <scope>NUCLEOTIDE SEQUENCE [LARGE SCALE GENOMIC DNA]</scope>
    <source>
        <strain evidence="4 5">NC64A</strain>
    </source>
</reference>
<dbReference type="OMA" id="ERIMTEH"/>
<dbReference type="Gene3D" id="3.20.20.300">
    <property type="entry name" value="Glycoside hydrolase, family 3, N-terminal domain"/>
    <property type="match status" value="1"/>
</dbReference>
<organism evidence="5">
    <name type="scientific">Chlorella variabilis</name>
    <name type="common">Green alga</name>
    <dbReference type="NCBI Taxonomy" id="554065"/>
    <lineage>
        <taxon>Eukaryota</taxon>
        <taxon>Viridiplantae</taxon>
        <taxon>Chlorophyta</taxon>
        <taxon>core chlorophytes</taxon>
        <taxon>Trebouxiophyceae</taxon>
        <taxon>Chlorellales</taxon>
        <taxon>Chlorellaceae</taxon>
        <taxon>Chlorella clade</taxon>
        <taxon>Chlorella</taxon>
    </lineage>
</organism>
<dbReference type="GO" id="GO:0045493">
    <property type="term" value="P:xylan catabolic process"/>
    <property type="evidence" value="ECO:0007669"/>
    <property type="project" value="InterPro"/>
</dbReference>
<dbReference type="Proteomes" id="UP000008141">
    <property type="component" value="Unassembled WGS sequence"/>
</dbReference>
<dbReference type="EMBL" id="GL433837">
    <property type="protein sequence ID" value="EFN58823.1"/>
    <property type="molecule type" value="Genomic_DNA"/>
</dbReference>
<accession>E1Z5W1</accession>
<evidence type="ECO:0000256" key="1">
    <source>
        <dbReference type="ARBA" id="ARBA00005336"/>
    </source>
</evidence>
<dbReference type="SUPFAM" id="SSF51445">
    <property type="entry name" value="(Trans)glycosidases"/>
    <property type="match status" value="1"/>
</dbReference>
<dbReference type="PRINTS" id="PR00133">
    <property type="entry name" value="GLHYDRLASE3"/>
</dbReference>
<gene>
    <name evidence="4" type="ORF">CHLNCDRAFT_10945</name>
</gene>
<dbReference type="GO" id="GO:0031222">
    <property type="term" value="P:arabinan catabolic process"/>
    <property type="evidence" value="ECO:0007669"/>
    <property type="project" value="TreeGrafter"/>
</dbReference>